<evidence type="ECO:0000313" key="6">
    <source>
        <dbReference type="Proteomes" id="UP001149090"/>
    </source>
</evidence>
<reference evidence="5" key="1">
    <citation type="submission" date="2022-10" db="EMBL/GenBank/DDBJ databases">
        <title>Novel sulphate-reducing endosymbionts in the free-living metamonad Anaeramoeba.</title>
        <authorList>
            <person name="Jerlstrom-Hultqvist J."/>
            <person name="Cepicka I."/>
            <person name="Gallot-Lavallee L."/>
            <person name="Salas-Leiva D."/>
            <person name="Curtis B.A."/>
            <person name="Zahonova K."/>
            <person name="Pipaliya S."/>
            <person name="Dacks J."/>
            <person name="Roger A.J."/>
        </authorList>
    </citation>
    <scope>NUCLEOTIDE SEQUENCE</scope>
    <source>
        <strain evidence="5">BMAN</strain>
    </source>
</reference>
<dbReference type="OrthoDB" id="47802at2759"/>
<name>A0A9Q0LLQ4_ANAIG</name>
<dbReference type="PROSITE" id="PS50004">
    <property type="entry name" value="C2"/>
    <property type="match status" value="1"/>
</dbReference>
<dbReference type="InterPro" id="IPR050630">
    <property type="entry name" value="WD_repeat_EMAP"/>
</dbReference>
<sequence length="791" mass="89919">MTSIRASNRIKYPSWLFITIKRAIDLTTEANILKDCYCILWLEDQEFKSKTVFQTNSPIFNETFRFGVLNPEIPVKIDFYDFESFTNDHRFGFIEVSYSDLEDGKSYEKIYKLQGSDSNSAMVHVVITKAIFDSSLFQDNVNLSPQTKRNDIIDRIHIINEAHQVIPNIETQQKEQQIKVDSSEKNIEKNIEKNEIEEKNYSTIEIPQNLMKSSENQPIELEFVYGYKATNSRNNLHFTSSGEIIYFAAAIPIIYNLKTKTQKFFYGHSSEIICNAIHPSRQIFATGDSSEKPLLCVWGIGNSRPISYFSPPHDSGIYAVTFSKDGTLLASVGLDDNHTICIWDWENNKLICSKSGHPNKVLCLECDPKNNSKFVTCGISHIRSWELSNDNLSFIEGSFGDKEIPMLLSLAVSKNNEACVGTPTGEILVWDMKNNQLTNSFRAHTGPCIVIRYTSDESFLLSGGKDGKVVLWDSKTKERKQTISSIVGGPIRAVDYYQGKIITGSAKHIIWETDLSTGNSTKILISHSNEVWGLASHPKKQEFVTACDDRSVQSWDAINHKPLSTKRINGQARYVNYSPDGELLGIGLRDGELLVVRSDNYRQVSNRKDMTTRIVYMKFSLNLQNLVIAYEDGSIDLYVSYRRSFTFHIPLPKDGMISVIDFSKDQKKIQVLTNFEKRFFFDLETNQMITTDTVSGLEEPQTWEINDCLIPQNLSGFTSIDQYKISSQRLLIAYTDNTKSFTLIDSISGNIKKFDIQGHSSNVVNVKFLHPSKLISIGGEDHCIFQWKILN</sequence>
<dbReference type="Gene3D" id="2.130.10.10">
    <property type="entry name" value="YVTN repeat-like/Quinoprotein amine dehydrogenase"/>
    <property type="match status" value="2"/>
</dbReference>
<dbReference type="InterPro" id="IPR036322">
    <property type="entry name" value="WD40_repeat_dom_sf"/>
</dbReference>
<dbReference type="EMBL" id="JAPDFW010000068">
    <property type="protein sequence ID" value="KAJ5074830.1"/>
    <property type="molecule type" value="Genomic_DNA"/>
</dbReference>
<evidence type="ECO:0000256" key="3">
    <source>
        <dbReference type="PROSITE-ProRule" id="PRU00221"/>
    </source>
</evidence>
<keyword evidence="1 3" id="KW-0853">WD repeat</keyword>
<dbReference type="InterPro" id="IPR001680">
    <property type="entry name" value="WD40_rpt"/>
</dbReference>
<evidence type="ECO:0000259" key="4">
    <source>
        <dbReference type="PROSITE" id="PS50004"/>
    </source>
</evidence>
<evidence type="ECO:0000313" key="5">
    <source>
        <dbReference type="EMBL" id="KAJ5074830.1"/>
    </source>
</evidence>
<dbReference type="Pfam" id="PF23414">
    <property type="entry name" value="Beta-prop_EML_2"/>
    <property type="match status" value="1"/>
</dbReference>
<evidence type="ECO:0000256" key="1">
    <source>
        <dbReference type="ARBA" id="ARBA00022574"/>
    </source>
</evidence>
<dbReference type="Pfam" id="PF00168">
    <property type="entry name" value="C2"/>
    <property type="match status" value="1"/>
</dbReference>
<dbReference type="InterPro" id="IPR005108">
    <property type="entry name" value="HELP"/>
</dbReference>
<dbReference type="Pfam" id="PF03451">
    <property type="entry name" value="HELP"/>
    <property type="match status" value="1"/>
</dbReference>
<protein>
    <recommendedName>
        <fullName evidence="4">C2 domain-containing protein</fullName>
    </recommendedName>
</protein>
<dbReference type="Gene3D" id="2.60.40.150">
    <property type="entry name" value="C2 domain"/>
    <property type="match status" value="1"/>
</dbReference>
<dbReference type="InterPro" id="IPR015943">
    <property type="entry name" value="WD40/YVTN_repeat-like_dom_sf"/>
</dbReference>
<dbReference type="InterPro" id="IPR035892">
    <property type="entry name" value="C2_domain_sf"/>
</dbReference>
<comment type="caution">
    <text evidence="5">The sequence shown here is derived from an EMBL/GenBank/DDBJ whole genome shotgun (WGS) entry which is preliminary data.</text>
</comment>
<gene>
    <name evidence="5" type="ORF">M0811_07873</name>
</gene>
<keyword evidence="2" id="KW-0677">Repeat</keyword>
<dbReference type="Pfam" id="PF23409">
    <property type="entry name" value="Beta-prop_EML"/>
    <property type="match status" value="1"/>
</dbReference>
<dbReference type="OMA" id="PNGREVC"/>
<dbReference type="AlphaFoldDB" id="A0A9Q0LLQ4"/>
<dbReference type="SUPFAM" id="SSF49562">
    <property type="entry name" value="C2 domain (Calcium/lipid-binding domain, CaLB)"/>
    <property type="match status" value="1"/>
</dbReference>
<dbReference type="CDD" id="cd00030">
    <property type="entry name" value="C2"/>
    <property type="match status" value="1"/>
</dbReference>
<dbReference type="PROSITE" id="PS50294">
    <property type="entry name" value="WD_REPEATS_REGION"/>
    <property type="match status" value="3"/>
</dbReference>
<accession>A0A9Q0LLQ4</accession>
<feature type="repeat" description="WD" evidence="3">
    <location>
        <begin position="441"/>
        <end position="482"/>
    </location>
</feature>
<keyword evidence="6" id="KW-1185">Reference proteome</keyword>
<dbReference type="InterPro" id="IPR000008">
    <property type="entry name" value="C2_dom"/>
</dbReference>
<dbReference type="InterPro" id="IPR055442">
    <property type="entry name" value="Beta-prop_EML-like_2nd"/>
</dbReference>
<feature type="repeat" description="WD" evidence="3">
    <location>
        <begin position="756"/>
        <end position="791"/>
    </location>
</feature>
<feature type="repeat" description="WD" evidence="3">
    <location>
        <begin position="524"/>
        <end position="565"/>
    </location>
</feature>
<dbReference type="SMART" id="SM00239">
    <property type="entry name" value="C2"/>
    <property type="match status" value="1"/>
</dbReference>
<feature type="domain" description="C2" evidence="4">
    <location>
        <begin position="1"/>
        <end position="111"/>
    </location>
</feature>
<dbReference type="SUPFAM" id="SSF50978">
    <property type="entry name" value="WD40 repeat-like"/>
    <property type="match status" value="2"/>
</dbReference>
<dbReference type="InterPro" id="IPR055439">
    <property type="entry name" value="Beta-prop_EML_1st"/>
</dbReference>
<evidence type="ECO:0000256" key="2">
    <source>
        <dbReference type="ARBA" id="ARBA00022737"/>
    </source>
</evidence>
<proteinExistence type="predicted"/>
<organism evidence="5 6">
    <name type="scientific">Anaeramoeba ignava</name>
    <name type="common">Anaerobic marine amoeba</name>
    <dbReference type="NCBI Taxonomy" id="1746090"/>
    <lineage>
        <taxon>Eukaryota</taxon>
        <taxon>Metamonada</taxon>
        <taxon>Anaeramoebidae</taxon>
        <taxon>Anaeramoeba</taxon>
    </lineage>
</organism>
<dbReference type="PANTHER" id="PTHR13720:SF33">
    <property type="entry name" value="HELP DOMAIN-CONTAINING PROTEIN"/>
    <property type="match status" value="1"/>
</dbReference>
<dbReference type="PANTHER" id="PTHR13720">
    <property type="entry name" value="WD-40 REPEAT PROTEIN"/>
    <property type="match status" value="1"/>
</dbReference>
<dbReference type="PROSITE" id="PS50082">
    <property type="entry name" value="WD_REPEATS_2"/>
    <property type="match status" value="3"/>
</dbReference>
<dbReference type="Proteomes" id="UP001149090">
    <property type="component" value="Unassembled WGS sequence"/>
</dbReference>
<dbReference type="SMART" id="SM00320">
    <property type="entry name" value="WD40"/>
    <property type="match status" value="7"/>
</dbReference>
<dbReference type="GO" id="GO:0008017">
    <property type="term" value="F:microtubule binding"/>
    <property type="evidence" value="ECO:0007669"/>
    <property type="project" value="TreeGrafter"/>
</dbReference>